<gene>
    <name evidence="2" type="ORF">H9Q80_10935</name>
</gene>
<dbReference type="RefSeq" id="WP_117456039.1">
    <property type="nucleotide sequence ID" value="NZ_CP060636.1"/>
</dbReference>
<dbReference type="AlphaFoldDB" id="A0A7G9GJ17"/>
<sequence>MAKTQTVFARYEKKYVVSSKKYAKLIEKITPYMALDEYGKYTICNIYYDTDSYELIRHSLDKPSYKEKLRIRSYGTPHDEDSVFIELKKKVNGIVYKRRTILPCAIAMDYMNRCIMPKNDQILKEIGWFIQRYDLSKQTYIAYDRMAYFGKENHDLRITFDFDLRYRLDHCDLRFKDDGAPILDHNDILMEIKMPLAMPLWLSNILNELEIYPCSFSKYGTCYREHIFAQEKIGGFVYV</sequence>
<dbReference type="KEGG" id="ehn:H9Q80_10935"/>
<dbReference type="Proteomes" id="UP000515856">
    <property type="component" value="Chromosome"/>
</dbReference>
<dbReference type="InterPro" id="IPR042267">
    <property type="entry name" value="VTC_sf"/>
</dbReference>
<name>A0A7G9GJ17_9FIRM</name>
<dbReference type="Gene3D" id="3.20.100.30">
    <property type="entry name" value="VTC, catalytic tunnel domain"/>
    <property type="match status" value="1"/>
</dbReference>
<proteinExistence type="predicted"/>
<protein>
    <submittedName>
        <fullName evidence="2">Polyphosphate polymerase domain-containing protein</fullName>
    </submittedName>
</protein>
<evidence type="ECO:0000259" key="1">
    <source>
        <dbReference type="Pfam" id="PF09359"/>
    </source>
</evidence>
<accession>A0A7G9GJ17</accession>
<keyword evidence="3" id="KW-1185">Reference proteome</keyword>
<dbReference type="EMBL" id="CP060636">
    <property type="protein sequence ID" value="QNM10799.1"/>
    <property type="molecule type" value="Genomic_DNA"/>
</dbReference>
<dbReference type="Pfam" id="PF09359">
    <property type="entry name" value="VTC"/>
    <property type="match status" value="1"/>
</dbReference>
<reference evidence="2 3" key="1">
    <citation type="submission" date="2020-08" db="EMBL/GenBank/DDBJ databases">
        <authorList>
            <person name="Liu C."/>
            <person name="Sun Q."/>
        </authorList>
    </citation>
    <scope>NUCLEOTIDE SEQUENCE [LARGE SCALE GENOMIC DNA]</scope>
    <source>
        <strain evidence="2 3">NSJ-61</strain>
    </source>
</reference>
<organism evidence="2 3">
    <name type="scientific">[Eubacterium] hominis</name>
    <dbReference type="NCBI Taxonomy" id="2764325"/>
    <lineage>
        <taxon>Bacteria</taxon>
        <taxon>Bacillati</taxon>
        <taxon>Bacillota</taxon>
        <taxon>Erysipelotrichia</taxon>
        <taxon>Erysipelotrichales</taxon>
        <taxon>Erysipelotrichaceae</taxon>
        <taxon>Amedibacillus</taxon>
    </lineage>
</organism>
<dbReference type="GO" id="GO:0006799">
    <property type="term" value="P:polyphosphate biosynthetic process"/>
    <property type="evidence" value="ECO:0007669"/>
    <property type="project" value="UniProtKB-ARBA"/>
</dbReference>
<evidence type="ECO:0000313" key="2">
    <source>
        <dbReference type="EMBL" id="QNM10799.1"/>
    </source>
</evidence>
<dbReference type="InterPro" id="IPR018966">
    <property type="entry name" value="VTC_domain"/>
</dbReference>
<feature type="domain" description="VTC" evidence="1">
    <location>
        <begin position="10"/>
        <end position="223"/>
    </location>
</feature>
<evidence type="ECO:0000313" key="3">
    <source>
        <dbReference type="Proteomes" id="UP000515856"/>
    </source>
</evidence>
<dbReference type="CDD" id="cd07750">
    <property type="entry name" value="PolyPPase_VTC_like"/>
    <property type="match status" value="1"/>
</dbReference>